<dbReference type="InterPro" id="IPR044516">
    <property type="entry name" value="UXS-like"/>
</dbReference>
<comment type="cofactor">
    <cofactor evidence="1">
        <name>NAD(+)</name>
        <dbReference type="ChEBI" id="CHEBI:57540"/>
    </cofactor>
</comment>
<evidence type="ECO:0000313" key="12">
    <source>
        <dbReference type="Proteomes" id="UP000266723"/>
    </source>
</evidence>
<dbReference type="EMBL" id="QGKV02000832">
    <property type="protein sequence ID" value="KAF3549717.1"/>
    <property type="molecule type" value="Genomic_DNA"/>
</dbReference>
<proteinExistence type="inferred from homology"/>
<evidence type="ECO:0000256" key="1">
    <source>
        <dbReference type="ARBA" id="ARBA00001911"/>
    </source>
</evidence>
<evidence type="ECO:0000313" key="11">
    <source>
        <dbReference type="EMBL" id="KAF3549717.1"/>
    </source>
</evidence>
<evidence type="ECO:0000256" key="4">
    <source>
        <dbReference type="ARBA" id="ARBA00012290"/>
    </source>
</evidence>
<keyword evidence="7" id="KW-0456">Lyase</keyword>
<dbReference type="InterPro" id="IPR016040">
    <property type="entry name" value="NAD(P)-bd_dom"/>
</dbReference>
<keyword evidence="12" id="KW-1185">Reference proteome</keyword>
<comment type="caution">
    <text evidence="11">The sequence shown here is derived from an EMBL/GenBank/DDBJ whole genome shotgun (WGS) entry which is preliminary data.</text>
</comment>
<dbReference type="CDD" id="cd05230">
    <property type="entry name" value="UGD_SDR_e"/>
    <property type="match status" value="1"/>
</dbReference>
<gene>
    <name evidence="11" type="ORF">DY000_02001097</name>
</gene>
<dbReference type="PANTHER" id="PTHR43078">
    <property type="entry name" value="UDP-GLUCURONIC ACID DECARBOXYLASE-RELATED"/>
    <property type="match status" value="1"/>
</dbReference>
<dbReference type="InterPro" id="IPR036291">
    <property type="entry name" value="NAD(P)-bd_dom_sf"/>
</dbReference>
<evidence type="ECO:0000256" key="7">
    <source>
        <dbReference type="ARBA" id="ARBA00023239"/>
    </source>
</evidence>
<evidence type="ECO:0000256" key="3">
    <source>
        <dbReference type="ARBA" id="ARBA00007505"/>
    </source>
</evidence>
<name>A0ABQ7CE28_BRACR</name>
<evidence type="ECO:0000259" key="10">
    <source>
        <dbReference type="Pfam" id="PF16363"/>
    </source>
</evidence>
<keyword evidence="6" id="KW-0520">NAD</keyword>
<accession>A0ABQ7CE28</accession>
<dbReference type="Proteomes" id="UP000266723">
    <property type="component" value="Unassembled WGS sequence"/>
</dbReference>
<dbReference type="Gene3D" id="3.40.50.720">
    <property type="entry name" value="NAD(P)-binding Rossmann-like Domain"/>
    <property type="match status" value="2"/>
</dbReference>
<organism evidence="11 12">
    <name type="scientific">Brassica cretica</name>
    <name type="common">Mustard</name>
    <dbReference type="NCBI Taxonomy" id="69181"/>
    <lineage>
        <taxon>Eukaryota</taxon>
        <taxon>Viridiplantae</taxon>
        <taxon>Streptophyta</taxon>
        <taxon>Embryophyta</taxon>
        <taxon>Tracheophyta</taxon>
        <taxon>Spermatophyta</taxon>
        <taxon>Magnoliopsida</taxon>
        <taxon>eudicotyledons</taxon>
        <taxon>Gunneridae</taxon>
        <taxon>Pentapetalae</taxon>
        <taxon>rosids</taxon>
        <taxon>malvids</taxon>
        <taxon>Brassicales</taxon>
        <taxon>Brassicaceae</taxon>
        <taxon>Brassiceae</taxon>
        <taxon>Brassica</taxon>
    </lineage>
</organism>
<evidence type="ECO:0000256" key="5">
    <source>
        <dbReference type="ARBA" id="ARBA00022793"/>
    </source>
</evidence>
<comment type="similarity">
    <text evidence="3">Belongs to the NAD(P)-dependent epimerase/dehydratase family. UDP-glucuronic acid decarboxylase subfamily.</text>
</comment>
<protein>
    <recommendedName>
        <fullName evidence="4">UDP-glucuronate decarboxylase</fullName>
        <ecNumber evidence="4">4.1.1.35</ecNumber>
    </recommendedName>
</protein>
<feature type="compositionally biased region" description="Polar residues" evidence="9">
    <location>
        <begin position="1"/>
        <end position="10"/>
    </location>
</feature>
<dbReference type="PANTHER" id="PTHR43078:SF49">
    <property type="entry name" value="UDP-GLUCURONIC ACID DECARBOXYLASE 3-RELATED"/>
    <property type="match status" value="1"/>
</dbReference>
<dbReference type="SUPFAM" id="SSF51735">
    <property type="entry name" value="NAD(P)-binding Rossmann-fold domains"/>
    <property type="match status" value="1"/>
</dbReference>
<comment type="function">
    <text evidence="8">Catalyzes the NAD-dependent decarboxylation of UDP-glucuronic acid to UDP-xylose. Necessary for the biosynthesis of the core tetrasaccharide in glycosaminoglycan biosynthesis.</text>
</comment>
<feature type="region of interest" description="Disordered" evidence="9">
    <location>
        <begin position="1"/>
        <end position="24"/>
    </location>
</feature>
<keyword evidence="5" id="KW-0210">Decarboxylase</keyword>
<evidence type="ECO:0000256" key="9">
    <source>
        <dbReference type="SAM" id="MobiDB-lite"/>
    </source>
</evidence>
<dbReference type="EC" id="4.1.1.35" evidence="4"/>
<comment type="pathway">
    <text evidence="2">Nucleotide-sugar biosynthesis; UDP-alpha-D-xylose biosynthesis; UDP-alpha-D-xylose from UDP-alpha-D-glucuronate: step 1/1.</text>
</comment>
<evidence type="ECO:0000256" key="8">
    <source>
        <dbReference type="ARBA" id="ARBA00025005"/>
    </source>
</evidence>
<dbReference type="Pfam" id="PF16363">
    <property type="entry name" value="GDP_Man_Dehyd"/>
    <property type="match status" value="1"/>
</dbReference>
<evidence type="ECO:0000256" key="6">
    <source>
        <dbReference type="ARBA" id="ARBA00023027"/>
    </source>
</evidence>
<evidence type="ECO:0000256" key="2">
    <source>
        <dbReference type="ARBA" id="ARBA00005100"/>
    </source>
</evidence>
<feature type="domain" description="NAD(P)-binding" evidence="10">
    <location>
        <begin position="57"/>
        <end position="268"/>
    </location>
</feature>
<sequence length="283" mass="31617">MAATSEKQNNSSKPPPTPSPLRSSKFCQPNMRILISGGAGFIGSHLVDKLMENEKNETIKTNVIGTLNMLGLAKRVGARILLTSTSEVYGDPLIHPQPESYWGNVNPIGVRSCYDEGKRVAETLMFDYHRQHGIEIRIARIFNTYGPRMNIDDGRVVSNFIAQALRGEPLTVQKPGTQTRSFCYVSDMVDGLIRLMEGDDTGPINIGNPGEFTMVELAETVKELINPSIEIKMVENTPDDPRQRKPDISKAKEVLGWEPKVKLREGLPLMEEDFRLRLNVPKN</sequence>
<reference evidence="11 12" key="1">
    <citation type="journal article" date="2020" name="BMC Genomics">
        <title>Intraspecific diversification of the crop wild relative Brassica cretica Lam. using demographic model selection.</title>
        <authorList>
            <person name="Kioukis A."/>
            <person name="Michalopoulou V.A."/>
            <person name="Briers L."/>
            <person name="Pirintsos S."/>
            <person name="Studholme D.J."/>
            <person name="Pavlidis P."/>
            <person name="Sarris P.F."/>
        </authorList>
    </citation>
    <scope>NUCLEOTIDE SEQUENCE [LARGE SCALE GENOMIC DNA]</scope>
    <source>
        <strain evidence="12">cv. PFS-1207/04</strain>
    </source>
</reference>